<reference evidence="2 3" key="1">
    <citation type="submission" date="2019-08" db="EMBL/GenBank/DDBJ databases">
        <title>In-depth cultivation of the pig gut microbiome towards novel bacterial diversity and tailored functional studies.</title>
        <authorList>
            <person name="Wylensek D."/>
            <person name="Hitch T.C.A."/>
            <person name="Clavel T."/>
        </authorList>
    </citation>
    <scope>NUCLEOTIDE SEQUENCE [LARGE SCALE GENOMIC DNA]</scope>
    <source>
        <strain evidence="2 3">Oil+RF-744-GAM-WT-6</strain>
    </source>
</reference>
<comment type="caution">
    <text evidence="2">The sequence shown here is derived from an EMBL/GenBank/DDBJ whole genome shotgun (WGS) entry which is preliminary data.</text>
</comment>
<feature type="compositionally biased region" description="Acidic residues" evidence="1">
    <location>
        <begin position="235"/>
        <end position="253"/>
    </location>
</feature>
<feature type="compositionally biased region" description="Low complexity" evidence="1">
    <location>
        <begin position="267"/>
        <end position="278"/>
    </location>
</feature>
<evidence type="ECO:0000313" key="3">
    <source>
        <dbReference type="Proteomes" id="UP000461880"/>
    </source>
</evidence>
<organism evidence="2 3">
    <name type="scientific">Stecheria intestinalis</name>
    <dbReference type="NCBI Taxonomy" id="2606630"/>
    <lineage>
        <taxon>Bacteria</taxon>
        <taxon>Bacillati</taxon>
        <taxon>Bacillota</taxon>
        <taxon>Erysipelotrichia</taxon>
        <taxon>Erysipelotrichales</taxon>
        <taxon>Erysipelotrichaceae</taxon>
        <taxon>Stecheria</taxon>
    </lineage>
</organism>
<feature type="region of interest" description="Disordered" evidence="1">
    <location>
        <begin position="229"/>
        <end position="278"/>
    </location>
</feature>
<dbReference type="PROSITE" id="PS51257">
    <property type="entry name" value="PROKAR_LIPOPROTEIN"/>
    <property type="match status" value="1"/>
</dbReference>
<evidence type="ECO:0008006" key="4">
    <source>
        <dbReference type="Google" id="ProtNLM"/>
    </source>
</evidence>
<protein>
    <recommendedName>
        <fullName evidence="4">Lipoprotein</fullName>
    </recommendedName>
</protein>
<sequence>MYNKHVNARKILVPVLTAFLLAGCSTYQGDLQSELNHRLASAEEKPILGAEYNHRFYSYYLEPDVGRMGTSLTSNTFCFEGTKFVMNLNVPSVINAAYYTSESDPSGAITGGTELAKSEGTYLDRDGNEHSFSVGIYLLKSEVFTYLVSDTAEFFAVSASELAAAQIAGKMLTLARGLEVNNSVVLSTFSMRQTISYSRKKLELFQNIAPESGTITELFEDSGYDSSVDYAGDNFDAEEDENIQQGDADDQVNGEEVTGANEEQDAEASPSASAESAS</sequence>
<keyword evidence="3" id="KW-1185">Reference proteome</keyword>
<evidence type="ECO:0000256" key="1">
    <source>
        <dbReference type="SAM" id="MobiDB-lite"/>
    </source>
</evidence>
<dbReference type="Proteomes" id="UP000461880">
    <property type="component" value="Unassembled WGS sequence"/>
</dbReference>
<evidence type="ECO:0000313" key="2">
    <source>
        <dbReference type="EMBL" id="MSS57402.1"/>
    </source>
</evidence>
<dbReference type="RefSeq" id="WP_154502103.1">
    <property type="nucleotide sequence ID" value="NZ_VUMN01000001.1"/>
</dbReference>
<proteinExistence type="predicted"/>
<dbReference type="EMBL" id="VUMN01000001">
    <property type="protein sequence ID" value="MSS57402.1"/>
    <property type="molecule type" value="Genomic_DNA"/>
</dbReference>
<gene>
    <name evidence="2" type="ORF">FYJ51_00555</name>
</gene>
<dbReference type="AlphaFoldDB" id="A0A7X2NPV5"/>
<name>A0A7X2NPV5_9FIRM</name>
<accession>A0A7X2NPV5</accession>